<dbReference type="InterPro" id="IPR004401">
    <property type="entry name" value="YbaB/EbfC"/>
</dbReference>
<dbReference type="GO" id="GO:0003677">
    <property type="term" value="F:DNA binding"/>
    <property type="evidence" value="ECO:0007669"/>
    <property type="project" value="UniProtKB-KW"/>
</dbReference>
<sequence>MAVEDRARVEELVAEYRRSRERTSALRGELESMEETVTSERGAVSVTVGSGGSLRDLRLSEQAYQQHRPAELAELIVRLSGTAADRVARRAEAAVTEVLPAGADPAALCGGRRTGAGEEFPRSSPPTGSEEGSPAETDEEEEEPYERRGWLRSWGSEERGGR</sequence>
<evidence type="ECO:0000313" key="2">
    <source>
        <dbReference type="EMBL" id="NYH79359.1"/>
    </source>
</evidence>
<keyword evidence="2" id="KW-0238">DNA-binding</keyword>
<dbReference type="Proteomes" id="UP000548304">
    <property type="component" value="Unassembled WGS sequence"/>
</dbReference>
<accession>A0A852Z0Q0</accession>
<proteinExistence type="predicted"/>
<dbReference type="Gene3D" id="3.30.1310.10">
    <property type="entry name" value="Nucleoid-associated protein YbaB-like domain"/>
    <property type="match status" value="1"/>
</dbReference>
<reference evidence="2 3" key="1">
    <citation type="submission" date="2020-07" db="EMBL/GenBank/DDBJ databases">
        <title>Genomic Encyclopedia of Type Strains, Phase III (KMG-III): the genomes of soil and plant-associated and newly described type strains.</title>
        <authorList>
            <person name="Whitman W."/>
        </authorList>
    </citation>
    <scope>NUCLEOTIDE SEQUENCE [LARGE SCALE GENOMIC DNA]</scope>
    <source>
        <strain evidence="2 3">CECT 8576</strain>
    </source>
</reference>
<organism evidence="2 3">
    <name type="scientific">Actinopolyspora biskrensis</name>
    <dbReference type="NCBI Taxonomy" id="1470178"/>
    <lineage>
        <taxon>Bacteria</taxon>
        <taxon>Bacillati</taxon>
        <taxon>Actinomycetota</taxon>
        <taxon>Actinomycetes</taxon>
        <taxon>Actinopolysporales</taxon>
        <taxon>Actinopolysporaceae</taxon>
        <taxon>Actinopolyspora</taxon>
    </lineage>
</organism>
<comment type="caution">
    <text evidence="2">The sequence shown here is derived from an EMBL/GenBank/DDBJ whole genome shotgun (WGS) entry which is preliminary data.</text>
</comment>
<dbReference type="SUPFAM" id="SSF82607">
    <property type="entry name" value="YbaB-like"/>
    <property type="match status" value="1"/>
</dbReference>
<dbReference type="AlphaFoldDB" id="A0A852Z0Q0"/>
<dbReference type="EMBL" id="JACBYW010000004">
    <property type="protein sequence ID" value="NYH79359.1"/>
    <property type="molecule type" value="Genomic_DNA"/>
</dbReference>
<evidence type="ECO:0000313" key="3">
    <source>
        <dbReference type="Proteomes" id="UP000548304"/>
    </source>
</evidence>
<evidence type="ECO:0000256" key="1">
    <source>
        <dbReference type="SAM" id="MobiDB-lite"/>
    </source>
</evidence>
<protein>
    <submittedName>
        <fullName evidence="2">DNA-binding protein YbaB</fullName>
    </submittedName>
</protein>
<feature type="compositionally biased region" description="Low complexity" evidence="1">
    <location>
        <begin position="125"/>
        <end position="135"/>
    </location>
</feature>
<dbReference type="Pfam" id="PF02575">
    <property type="entry name" value="YbaB_DNA_bd"/>
    <property type="match status" value="1"/>
</dbReference>
<name>A0A852Z0Q0_9ACTN</name>
<dbReference type="InterPro" id="IPR036894">
    <property type="entry name" value="YbaB-like_sf"/>
</dbReference>
<feature type="compositionally biased region" description="Basic and acidic residues" evidence="1">
    <location>
        <begin position="145"/>
        <end position="162"/>
    </location>
</feature>
<feature type="region of interest" description="Disordered" evidence="1">
    <location>
        <begin position="103"/>
        <end position="162"/>
    </location>
</feature>
<keyword evidence="3" id="KW-1185">Reference proteome</keyword>
<dbReference type="RefSeq" id="WP_343075262.1">
    <property type="nucleotide sequence ID" value="NZ_JACBYW010000004.1"/>
</dbReference>
<gene>
    <name evidence="2" type="ORF">FHR84_002693</name>
</gene>